<feature type="compositionally biased region" description="Basic and acidic residues" evidence="1">
    <location>
        <begin position="7"/>
        <end position="18"/>
    </location>
</feature>
<feature type="region of interest" description="Disordered" evidence="1">
    <location>
        <begin position="1"/>
        <end position="26"/>
    </location>
</feature>
<dbReference type="RefSeq" id="WP_350245159.1">
    <property type="nucleotide sequence ID" value="NZ_CP158299.1"/>
</dbReference>
<sequence length="138" mass="14805">MFGSNDLHQRMADARDLDGDGQVSPQEAAAYVQQYLQNASPQEREQLMHGYFSQMSPDQREQVGSAMVNSPYSPVNQVNHNDPASLADAYTRSAQAPAQDGRSPLEAVFSQGGALSSPLVKAGLVGLAGMIGSQLLRR</sequence>
<reference evidence="2" key="1">
    <citation type="submission" date="2024-06" db="EMBL/GenBank/DDBJ databases">
        <title>Draft Genome Sequence of Deinococcus sonorensis Type Strain KR-87, a Biofilm Producing Representative of the Genus Deinococcus.</title>
        <authorList>
            <person name="Boren L.S."/>
            <person name="Grosso R.A."/>
            <person name="Hugenberg-Cox A.N."/>
            <person name="Hill J.T.E."/>
            <person name="Albert C.M."/>
            <person name="Tuohy J.M."/>
        </authorList>
    </citation>
    <scope>NUCLEOTIDE SEQUENCE</scope>
    <source>
        <strain evidence="2">KR-87</strain>
    </source>
</reference>
<dbReference type="KEGG" id="dsc:ABOD76_12330"/>
<protein>
    <recommendedName>
        <fullName evidence="3">EF-hand domain-containing protein</fullName>
    </recommendedName>
</protein>
<evidence type="ECO:0000313" key="2">
    <source>
        <dbReference type="EMBL" id="XBV87052.1"/>
    </source>
</evidence>
<dbReference type="AlphaFoldDB" id="A0AAU7UF02"/>
<evidence type="ECO:0000256" key="1">
    <source>
        <dbReference type="SAM" id="MobiDB-lite"/>
    </source>
</evidence>
<gene>
    <name evidence="2" type="ORF">ABOD76_12330</name>
</gene>
<evidence type="ECO:0008006" key="3">
    <source>
        <dbReference type="Google" id="ProtNLM"/>
    </source>
</evidence>
<dbReference type="EMBL" id="CP158299">
    <property type="protein sequence ID" value="XBV87052.1"/>
    <property type="molecule type" value="Genomic_DNA"/>
</dbReference>
<feature type="region of interest" description="Disordered" evidence="1">
    <location>
        <begin position="58"/>
        <end position="83"/>
    </location>
</feature>
<organism evidence="2">
    <name type="scientific">Deinococcus sonorensis KR-87</name>
    <dbReference type="NCBI Taxonomy" id="694439"/>
    <lineage>
        <taxon>Bacteria</taxon>
        <taxon>Thermotogati</taxon>
        <taxon>Deinococcota</taxon>
        <taxon>Deinococci</taxon>
        <taxon>Deinococcales</taxon>
        <taxon>Deinococcaceae</taxon>
        <taxon>Deinococcus</taxon>
    </lineage>
</organism>
<feature type="compositionally biased region" description="Polar residues" evidence="1">
    <location>
        <begin position="67"/>
        <end position="82"/>
    </location>
</feature>
<proteinExistence type="predicted"/>
<name>A0AAU7UF02_9DEIO</name>
<accession>A0AAU7UF02</accession>